<evidence type="ECO:0000256" key="3">
    <source>
        <dbReference type="ARBA" id="ARBA00022729"/>
    </source>
</evidence>
<dbReference type="PhylomeDB" id="A0A068VA33"/>
<evidence type="ECO:0000256" key="4">
    <source>
        <dbReference type="ARBA" id="ARBA00022801"/>
    </source>
</evidence>
<evidence type="ECO:0000256" key="5">
    <source>
        <dbReference type="ARBA" id="ARBA00023180"/>
    </source>
</evidence>
<evidence type="ECO:0008006" key="9">
    <source>
        <dbReference type="Google" id="ProtNLM"/>
    </source>
</evidence>
<gene>
    <name evidence="7" type="ORF">GSCOC_T00004449001</name>
</gene>
<dbReference type="EMBL" id="HG739242">
    <property type="protein sequence ID" value="CDP17394.1"/>
    <property type="molecule type" value="Genomic_DNA"/>
</dbReference>
<name>A0A068VA33_COFCA</name>
<evidence type="ECO:0000256" key="1">
    <source>
        <dbReference type="ARBA" id="ARBA00011079"/>
    </source>
</evidence>
<dbReference type="InterPro" id="IPR029058">
    <property type="entry name" value="AB_hydrolase_fold"/>
</dbReference>
<dbReference type="Gramene" id="CDP17394">
    <property type="protein sequence ID" value="CDP17394"/>
    <property type="gene ID" value="GSCOC_T00004449001"/>
</dbReference>
<dbReference type="PANTHER" id="PTHR11010">
    <property type="entry name" value="PROTEASE S28 PRO-X CARBOXYPEPTIDASE-RELATED"/>
    <property type="match status" value="1"/>
</dbReference>
<evidence type="ECO:0000313" key="8">
    <source>
        <dbReference type="Proteomes" id="UP000295252"/>
    </source>
</evidence>
<dbReference type="STRING" id="49390.A0A068VA33"/>
<dbReference type="PANTHER" id="PTHR11010:SF120">
    <property type="entry name" value="LYSOSOMAL PRO-X CARBOXYPEPTIDASE"/>
    <property type="match status" value="1"/>
</dbReference>
<dbReference type="GO" id="GO:0070008">
    <property type="term" value="F:serine-type exopeptidase activity"/>
    <property type="evidence" value="ECO:0007669"/>
    <property type="project" value="InterPro"/>
</dbReference>
<dbReference type="SUPFAM" id="SSF53474">
    <property type="entry name" value="alpha/beta-Hydrolases"/>
    <property type="match status" value="1"/>
</dbReference>
<dbReference type="OMA" id="IEGWITK"/>
<evidence type="ECO:0000256" key="2">
    <source>
        <dbReference type="ARBA" id="ARBA00022670"/>
    </source>
</evidence>
<dbReference type="Proteomes" id="UP000295252">
    <property type="component" value="Chromosome I"/>
</dbReference>
<dbReference type="InterPro" id="IPR042269">
    <property type="entry name" value="Ser_carbopepase_S28_SKS"/>
</dbReference>
<dbReference type="InterPro" id="IPR008758">
    <property type="entry name" value="Peptidase_S28"/>
</dbReference>
<dbReference type="GO" id="GO:0006508">
    <property type="term" value="P:proteolysis"/>
    <property type="evidence" value="ECO:0007669"/>
    <property type="project" value="UniProtKB-KW"/>
</dbReference>
<dbReference type="InParanoid" id="A0A068VA33"/>
<dbReference type="Gene3D" id="3.40.50.1820">
    <property type="entry name" value="alpha/beta hydrolase"/>
    <property type="match status" value="1"/>
</dbReference>
<dbReference type="FunFam" id="1.20.120.980:FF:000006">
    <property type="entry name" value="Serine carboxypeptidase S28 family protein"/>
    <property type="match status" value="1"/>
</dbReference>
<dbReference type="AlphaFoldDB" id="A0A068VA33"/>
<dbReference type="GO" id="GO:0008239">
    <property type="term" value="F:dipeptidyl-peptidase activity"/>
    <property type="evidence" value="ECO:0007669"/>
    <property type="project" value="TreeGrafter"/>
</dbReference>
<sequence>MDFLGRLLSQLLPVLLLFLCFSTSISSAVDHPHKIPRLSPIRRTNLRDPDDTLTKASLSEDFKSYFYEQTLDHFNYNPQSYTKFNQSYVINSKFWGGAKSNSPILAYLGAEAPLAGDIEAIGFLTDNAPRFKALLVYIEHRFYGKSIPLGSMEKVMKSKTVRGYFNSAQALADYAEVLLHVKHKFSAQNSPIIVVGGSYGGMLASWFRLKYPHIALGALASSAPVLYFDDITPQNGYYSTVTKDFKEESEHCYQTIRQSWSEIDKVASKPNGLSILSKRFKTCTPLNSSSQLKDYLDSMFSSAAQYNSPPKYPVTEVCSGIDKAPKGTDILGRTFAGVVSYKKDESCYDMLEYARSTETNVGWQWQTCSEMVMPIGRGSNDTMFPPSPFNLPDFIKNCKSSYGVSPRPHWITTYYGGHDMKLVFQRFGSNIIFSNGLKDPYSSGGVRENLSSSLLAIYTVKGSHCLDILAAKESDPSWLVAQRKLEVEIIEEWIKQYYADVHSIGKQRYA</sequence>
<protein>
    <recommendedName>
        <fullName evidence="9">Lysosomal Pro-X carboxypeptidase</fullName>
    </recommendedName>
</protein>
<dbReference type="OrthoDB" id="2130629at2759"/>
<organism evidence="7 8">
    <name type="scientific">Coffea canephora</name>
    <name type="common">Robusta coffee</name>
    <dbReference type="NCBI Taxonomy" id="49390"/>
    <lineage>
        <taxon>Eukaryota</taxon>
        <taxon>Viridiplantae</taxon>
        <taxon>Streptophyta</taxon>
        <taxon>Embryophyta</taxon>
        <taxon>Tracheophyta</taxon>
        <taxon>Spermatophyta</taxon>
        <taxon>Magnoliopsida</taxon>
        <taxon>eudicotyledons</taxon>
        <taxon>Gunneridae</taxon>
        <taxon>Pentapetalae</taxon>
        <taxon>asterids</taxon>
        <taxon>lamiids</taxon>
        <taxon>Gentianales</taxon>
        <taxon>Rubiaceae</taxon>
        <taxon>Ixoroideae</taxon>
        <taxon>Gardenieae complex</taxon>
        <taxon>Bertiereae - Coffeeae clade</taxon>
        <taxon>Coffeeae</taxon>
        <taxon>Coffea</taxon>
    </lineage>
</organism>
<accession>A0A068VA33</accession>
<evidence type="ECO:0000256" key="6">
    <source>
        <dbReference type="SAM" id="SignalP"/>
    </source>
</evidence>
<proteinExistence type="inferred from homology"/>
<keyword evidence="5" id="KW-0325">Glycoprotein</keyword>
<dbReference type="MEROPS" id="S28.A03"/>
<comment type="similarity">
    <text evidence="1">Belongs to the peptidase S28 family.</text>
</comment>
<feature type="signal peptide" evidence="6">
    <location>
        <begin position="1"/>
        <end position="27"/>
    </location>
</feature>
<keyword evidence="8" id="KW-1185">Reference proteome</keyword>
<keyword evidence="2" id="KW-0645">Protease</keyword>
<keyword evidence="4" id="KW-0378">Hydrolase</keyword>
<keyword evidence="3 6" id="KW-0732">Signal</keyword>
<evidence type="ECO:0000313" key="7">
    <source>
        <dbReference type="EMBL" id="CDP17394.1"/>
    </source>
</evidence>
<dbReference type="Pfam" id="PF05577">
    <property type="entry name" value="Peptidase_S28"/>
    <property type="match status" value="1"/>
</dbReference>
<dbReference type="Gene3D" id="1.20.120.980">
    <property type="entry name" value="Serine carboxypeptidase S28, SKS domain"/>
    <property type="match status" value="1"/>
</dbReference>
<feature type="chain" id="PRO_5001655581" description="Lysosomal Pro-X carboxypeptidase" evidence="6">
    <location>
        <begin position="28"/>
        <end position="510"/>
    </location>
</feature>
<reference evidence="8" key="1">
    <citation type="journal article" date="2014" name="Science">
        <title>The coffee genome provides insight into the convergent evolution of caffeine biosynthesis.</title>
        <authorList>
            <person name="Denoeud F."/>
            <person name="Carretero-Paulet L."/>
            <person name="Dereeper A."/>
            <person name="Droc G."/>
            <person name="Guyot R."/>
            <person name="Pietrella M."/>
            <person name="Zheng C."/>
            <person name="Alberti A."/>
            <person name="Anthony F."/>
            <person name="Aprea G."/>
            <person name="Aury J.M."/>
            <person name="Bento P."/>
            <person name="Bernard M."/>
            <person name="Bocs S."/>
            <person name="Campa C."/>
            <person name="Cenci A."/>
            <person name="Combes M.C."/>
            <person name="Crouzillat D."/>
            <person name="Da Silva C."/>
            <person name="Daddiego L."/>
            <person name="De Bellis F."/>
            <person name="Dussert S."/>
            <person name="Garsmeur O."/>
            <person name="Gayraud T."/>
            <person name="Guignon V."/>
            <person name="Jahn K."/>
            <person name="Jamilloux V."/>
            <person name="Joet T."/>
            <person name="Labadie K."/>
            <person name="Lan T."/>
            <person name="Leclercq J."/>
            <person name="Lepelley M."/>
            <person name="Leroy T."/>
            <person name="Li L.T."/>
            <person name="Librado P."/>
            <person name="Lopez L."/>
            <person name="Munoz A."/>
            <person name="Noel B."/>
            <person name="Pallavicini A."/>
            <person name="Perrotta G."/>
            <person name="Poncet V."/>
            <person name="Pot D."/>
            <person name="Priyono X."/>
            <person name="Rigoreau M."/>
            <person name="Rouard M."/>
            <person name="Rozas J."/>
            <person name="Tranchant-Dubreuil C."/>
            <person name="VanBuren R."/>
            <person name="Zhang Q."/>
            <person name="Andrade A.C."/>
            <person name="Argout X."/>
            <person name="Bertrand B."/>
            <person name="de Kochko A."/>
            <person name="Graziosi G."/>
            <person name="Henry R.J."/>
            <person name="Jayarama X."/>
            <person name="Ming R."/>
            <person name="Nagai C."/>
            <person name="Rounsley S."/>
            <person name="Sankoff D."/>
            <person name="Giuliano G."/>
            <person name="Albert V.A."/>
            <person name="Wincker P."/>
            <person name="Lashermes P."/>
        </authorList>
    </citation>
    <scope>NUCLEOTIDE SEQUENCE [LARGE SCALE GENOMIC DNA]</scope>
    <source>
        <strain evidence="8">cv. DH200-94</strain>
    </source>
</reference>